<evidence type="ECO:0000313" key="9">
    <source>
        <dbReference type="EMBL" id="RGE71614.1"/>
    </source>
</evidence>
<dbReference type="Proteomes" id="UP000261166">
    <property type="component" value="Unassembled WGS sequence"/>
</dbReference>
<feature type="transmembrane region" description="Helical" evidence="6">
    <location>
        <begin position="418"/>
        <end position="439"/>
    </location>
</feature>
<feature type="transmembrane region" description="Helical" evidence="6">
    <location>
        <begin position="105"/>
        <end position="131"/>
    </location>
</feature>
<dbReference type="Proteomes" id="UP000260812">
    <property type="component" value="Unassembled WGS sequence"/>
</dbReference>
<feature type="transmembrane region" description="Helical" evidence="6">
    <location>
        <begin position="175"/>
        <end position="194"/>
    </location>
</feature>
<feature type="transmembrane region" description="Helical" evidence="6">
    <location>
        <begin position="526"/>
        <end position="547"/>
    </location>
</feature>
<dbReference type="PANTHER" id="PTHR37422:SF13">
    <property type="entry name" value="LIPOPOLYSACCHARIDE BIOSYNTHESIS PROTEIN PA4999-RELATED"/>
    <property type="match status" value="1"/>
</dbReference>
<evidence type="ECO:0000256" key="6">
    <source>
        <dbReference type="SAM" id="Phobius"/>
    </source>
</evidence>
<keyword evidence="3 6" id="KW-1133">Transmembrane helix</keyword>
<accession>A0A3E3IWZ6</accession>
<evidence type="ECO:0000259" key="7">
    <source>
        <dbReference type="Pfam" id="PF04932"/>
    </source>
</evidence>
<evidence type="ECO:0000256" key="5">
    <source>
        <dbReference type="SAM" id="MobiDB-lite"/>
    </source>
</evidence>
<feature type="transmembrane region" description="Helical" evidence="6">
    <location>
        <begin position="292"/>
        <end position="309"/>
    </location>
</feature>
<protein>
    <submittedName>
        <fullName evidence="9">O-antigen ligase family protein</fullName>
    </submittedName>
</protein>
<evidence type="ECO:0000313" key="10">
    <source>
        <dbReference type="Proteomes" id="UP000260812"/>
    </source>
</evidence>
<feature type="transmembrane region" description="Helical" evidence="6">
    <location>
        <begin position="143"/>
        <end position="163"/>
    </location>
</feature>
<name>A0A3E3IWZ6_9FIRM</name>
<dbReference type="InterPro" id="IPR007016">
    <property type="entry name" value="O-antigen_ligase-rel_domated"/>
</dbReference>
<comment type="caution">
    <text evidence="9">The sequence shown here is derived from an EMBL/GenBank/DDBJ whole genome shotgun (WGS) entry which is preliminary data.</text>
</comment>
<dbReference type="Pfam" id="PF04932">
    <property type="entry name" value="Wzy_C"/>
    <property type="match status" value="1"/>
</dbReference>
<feature type="transmembrane region" description="Helical" evidence="6">
    <location>
        <begin position="215"/>
        <end position="237"/>
    </location>
</feature>
<feature type="transmembrane region" description="Helical" evidence="6">
    <location>
        <begin position="559"/>
        <end position="574"/>
    </location>
</feature>
<reference evidence="9 11" key="1">
    <citation type="submission" date="2018-08" db="EMBL/GenBank/DDBJ databases">
        <title>A genome reference for cultivated species of the human gut microbiota.</title>
        <authorList>
            <person name="Zou Y."/>
            <person name="Xue W."/>
            <person name="Luo G."/>
        </authorList>
    </citation>
    <scope>NUCLEOTIDE SEQUENCE [LARGE SCALE GENOMIC DNA]</scope>
    <source>
        <strain evidence="9 11">AF26-4BH</strain>
        <strain evidence="8">TF05-5AC</strain>
    </source>
</reference>
<dbReference type="GO" id="GO:0016874">
    <property type="term" value="F:ligase activity"/>
    <property type="evidence" value="ECO:0007669"/>
    <property type="project" value="UniProtKB-KW"/>
</dbReference>
<dbReference type="PANTHER" id="PTHR37422">
    <property type="entry name" value="TEICHURONIC ACID BIOSYNTHESIS PROTEIN TUAE"/>
    <property type="match status" value="1"/>
</dbReference>
<feature type="transmembrane region" description="Helical" evidence="6">
    <location>
        <begin position="315"/>
        <end position="333"/>
    </location>
</feature>
<evidence type="ECO:0000256" key="1">
    <source>
        <dbReference type="ARBA" id="ARBA00004141"/>
    </source>
</evidence>
<evidence type="ECO:0000313" key="11">
    <source>
        <dbReference type="Proteomes" id="UP000261166"/>
    </source>
</evidence>
<feature type="transmembrane region" description="Helical" evidence="6">
    <location>
        <begin position="340"/>
        <end position="359"/>
    </location>
</feature>
<proteinExistence type="predicted"/>
<feature type="transmembrane region" description="Helical" evidence="6">
    <location>
        <begin position="73"/>
        <end position="93"/>
    </location>
</feature>
<evidence type="ECO:0000256" key="4">
    <source>
        <dbReference type="ARBA" id="ARBA00023136"/>
    </source>
</evidence>
<comment type="subcellular location">
    <subcellularLocation>
        <location evidence="1">Membrane</location>
        <topology evidence="1">Multi-pass membrane protein</topology>
    </subcellularLocation>
</comment>
<evidence type="ECO:0000313" key="8">
    <source>
        <dbReference type="EMBL" id="RGE64978.1"/>
    </source>
</evidence>
<gene>
    <name evidence="9" type="ORF">DWY69_11235</name>
    <name evidence="8" type="ORF">DXC51_01210</name>
</gene>
<evidence type="ECO:0000256" key="3">
    <source>
        <dbReference type="ARBA" id="ARBA00022989"/>
    </source>
</evidence>
<organism evidence="9 11">
    <name type="scientific">Eisenbergiella massiliensis</name>
    <dbReference type="NCBI Taxonomy" id="1720294"/>
    <lineage>
        <taxon>Bacteria</taxon>
        <taxon>Bacillati</taxon>
        <taxon>Bacillota</taxon>
        <taxon>Clostridia</taxon>
        <taxon>Lachnospirales</taxon>
        <taxon>Lachnospiraceae</taxon>
        <taxon>Eisenbergiella</taxon>
    </lineage>
</organism>
<feature type="transmembrane region" description="Helical" evidence="6">
    <location>
        <begin position="379"/>
        <end position="398"/>
    </location>
</feature>
<dbReference type="InterPro" id="IPR051533">
    <property type="entry name" value="WaaL-like"/>
</dbReference>
<keyword evidence="10" id="KW-1185">Reference proteome</keyword>
<feature type="region of interest" description="Disordered" evidence="5">
    <location>
        <begin position="36"/>
        <end position="58"/>
    </location>
</feature>
<keyword evidence="9" id="KW-0436">Ligase</keyword>
<dbReference type="EMBL" id="QVLV01000001">
    <property type="protein sequence ID" value="RGE64978.1"/>
    <property type="molecule type" value="Genomic_DNA"/>
</dbReference>
<dbReference type="EMBL" id="QVLU01000009">
    <property type="protein sequence ID" value="RGE71614.1"/>
    <property type="molecule type" value="Genomic_DNA"/>
</dbReference>
<dbReference type="GO" id="GO:0016020">
    <property type="term" value="C:membrane"/>
    <property type="evidence" value="ECO:0007669"/>
    <property type="project" value="UniProtKB-SubCell"/>
</dbReference>
<evidence type="ECO:0000256" key="2">
    <source>
        <dbReference type="ARBA" id="ARBA00022692"/>
    </source>
</evidence>
<dbReference type="AlphaFoldDB" id="A0A3E3IWZ6"/>
<feature type="domain" description="O-antigen ligase-related" evidence="7">
    <location>
        <begin position="373"/>
        <end position="542"/>
    </location>
</feature>
<keyword evidence="2 6" id="KW-0812">Transmembrane</keyword>
<sequence length="605" mass="66815">MSLCLFFKFLSSGNRKKDGFSVGGASMDQKQLTGQNISDGAESKDHIGAGGDGSGSGRESRDAGWVIANIRDFAQFLTGCWMFLMLAVFPLYFGDKYHEIGAYKYSFFSGVSTMILVPAAVLATLVLLWNLGKSRLRVVKGEISALDAGVLLYMAASAVSYLLSDFPSEAWEGVGGWNMGLRTQLLMGTSYFLISRLFPWKKGAQGPGFSWTTGIGGKLIFCGFFLGSGITFLLGILHRFLIDPLGMYKGIDSSYHIWFLSTIGQATWYSSYVCTVFAVGLCIFFAAESRKIRVISGIYCVLGFMTLVTQNSDSAFSSMFLLFLGLFAVACGSPHKMERFLEVIILGAASFKAIGLLQWGFADKALELGTLSMSLSQGWISWLVLLVAAACYIALLQLEEKRGEARLKESWKKWGSRLRLVCIFMAAAGIVLAVILIYFNTNGFLQEWFGITLNNQYLLFDNKWGSDRGFIWKTAAGLFAALPFGKKLFGVGPDCFMPYSYSIPEYADKLYQYWKPNILTNAHNEFLNLLICIGIAGLLAFIAMLCMGVARFYRASRKSPLILAGMLCILAYAGSNFFCYQQVCCTPFLFIIMGLAESALRRLEK</sequence>
<keyword evidence="4 6" id="KW-0472">Membrane</keyword>
<dbReference type="OrthoDB" id="9796676at2"/>
<feature type="transmembrane region" description="Helical" evidence="6">
    <location>
        <begin position="257"/>
        <end position="285"/>
    </location>
</feature>